<protein>
    <submittedName>
        <fullName evidence="1">Uncharacterized protein</fullName>
    </submittedName>
</protein>
<sequence length="60" mass="6820">MEDETFLVEKQQLIKAGFEVDGDVIIAQSSEEAIEKYKSNFIHVIEEYSNSHPESALANF</sequence>
<dbReference type="EMBL" id="RSFA01000104">
    <property type="protein sequence ID" value="RSD29852.1"/>
    <property type="molecule type" value="Genomic_DNA"/>
</dbReference>
<keyword evidence="2" id="KW-1185">Reference proteome</keyword>
<name>A0A427TZI7_9VIBR</name>
<gene>
    <name evidence="1" type="ORF">EJA03_17025</name>
</gene>
<feature type="non-terminal residue" evidence="1">
    <location>
        <position position="60"/>
    </location>
</feature>
<proteinExistence type="predicted"/>
<dbReference type="AlphaFoldDB" id="A0A427TZI7"/>
<dbReference type="Proteomes" id="UP000269041">
    <property type="component" value="Unassembled WGS sequence"/>
</dbReference>
<evidence type="ECO:0000313" key="2">
    <source>
        <dbReference type="Proteomes" id="UP000269041"/>
    </source>
</evidence>
<comment type="caution">
    <text evidence="1">The sequence shown here is derived from an EMBL/GenBank/DDBJ whole genome shotgun (WGS) entry which is preliminary data.</text>
</comment>
<accession>A0A427TZI7</accession>
<organism evidence="1 2">
    <name type="scientific">Vibrio pectenicida</name>
    <dbReference type="NCBI Taxonomy" id="62763"/>
    <lineage>
        <taxon>Bacteria</taxon>
        <taxon>Pseudomonadati</taxon>
        <taxon>Pseudomonadota</taxon>
        <taxon>Gammaproteobacteria</taxon>
        <taxon>Vibrionales</taxon>
        <taxon>Vibrionaceae</taxon>
        <taxon>Vibrio</taxon>
    </lineage>
</organism>
<reference evidence="1 2" key="1">
    <citation type="submission" date="2018-12" db="EMBL/GenBank/DDBJ databases">
        <title>Genomic taxonomy of the Vibrionaceae family.</title>
        <authorList>
            <person name="Gomez-Gil B."/>
            <person name="Enciso-Ibarra K."/>
        </authorList>
    </citation>
    <scope>NUCLEOTIDE SEQUENCE [LARGE SCALE GENOMIC DNA]</scope>
    <source>
        <strain evidence="1 2">CAIM 594</strain>
    </source>
</reference>
<evidence type="ECO:0000313" key="1">
    <source>
        <dbReference type="EMBL" id="RSD29852.1"/>
    </source>
</evidence>